<organism evidence="2 3">
    <name type="scientific">Kalanchoe fedtschenkoi</name>
    <name type="common">Lavender scallops</name>
    <name type="synonym">South American air plant</name>
    <dbReference type="NCBI Taxonomy" id="63787"/>
    <lineage>
        <taxon>Eukaryota</taxon>
        <taxon>Viridiplantae</taxon>
        <taxon>Streptophyta</taxon>
        <taxon>Embryophyta</taxon>
        <taxon>Tracheophyta</taxon>
        <taxon>Spermatophyta</taxon>
        <taxon>Magnoliopsida</taxon>
        <taxon>eudicotyledons</taxon>
        <taxon>Gunneridae</taxon>
        <taxon>Pentapetalae</taxon>
        <taxon>Saxifragales</taxon>
        <taxon>Crassulaceae</taxon>
        <taxon>Kalanchoe</taxon>
    </lineage>
</organism>
<reference evidence="2" key="1">
    <citation type="submission" date="2021-01" db="UniProtKB">
        <authorList>
            <consortium name="EnsemblPlants"/>
        </authorList>
    </citation>
    <scope>IDENTIFICATION</scope>
</reference>
<protein>
    <submittedName>
        <fullName evidence="2">Uncharacterized protein</fullName>
    </submittedName>
</protein>
<dbReference type="EnsemblPlants" id="Kaladp0071s0387.1.v1.1">
    <property type="protein sequence ID" value="Kaladp0071s0387.1.v1.1.CDS.1"/>
    <property type="gene ID" value="Kaladp0071s0387.v1.1"/>
</dbReference>
<keyword evidence="3" id="KW-1185">Reference proteome</keyword>
<evidence type="ECO:0000313" key="2">
    <source>
        <dbReference type="EnsemblPlants" id="Kaladp0071s0387.1.v1.1.CDS.1"/>
    </source>
</evidence>
<sequence>MAATTTTSSSSSSCMGFFRTGSSHPARPRTRATPKKAADGVAMWLINGVATAFFASLERCCIRIQTHEDSEADEEKDAPLIYNDGNWTAATEDRRATRRAGNKGRTLSHEALCV</sequence>
<dbReference type="PANTHER" id="PTHR34061:SF2">
    <property type="entry name" value="PROTEIN, PUTATIVE-RELATED"/>
    <property type="match status" value="1"/>
</dbReference>
<dbReference type="PANTHER" id="PTHR34061">
    <property type="entry name" value="PROTEIN, PUTATIVE-RELATED"/>
    <property type="match status" value="1"/>
</dbReference>
<dbReference type="Gramene" id="Kaladp0071s0387.1.v1.1">
    <property type="protein sequence ID" value="Kaladp0071s0387.1.v1.1.CDS.1"/>
    <property type="gene ID" value="Kaladp0071s0387.v1.1"/>
</dbReference>
<evidence type="ECO:0000256" key="1">
    <source>
        <dbReference type="SAM" id="MobiDB-lite"/>
    </source>
</evidence>
<accession>A0A7N0UKB0</accession>
<dbReference type="AlphaFoldDB" id="A0A7N0UKB0"/>
<dbReference type="OMA" id="EAPLMFD"/>
<dbReference type="Proteomes" id="UP000594263">
    <property type="component" value="Unplaced"/>
</dbReference>
<evidence type="ECO:0000313" key="3">
    <source>
        <dbReference type="Proteomes" id="UP000594263"/>
    </source>
</evidence>
<name>A0A7N0UKB0_KALFE</name>
<feature type="compositionally biased region" description="Low complexity" evidence="1">
    <location>
        <begin position="1"/>
        <end position="13"/>
    </location>
</feature>
<proteinExistence type="predicted"/>
<feature type="region of interest" description="Disordered" evidence="1">
    <location>
        <begin position="93"/>
        <end position="114"/>
    </location>
</feature>
<feature type="region of interest" description="Disordered" evidence="1">
    <location>
        <begin position="1"/>
        <end position="36"/>
    </location>
</feature>